<comment type="caution">
    <text evidence="3">The sequence shown here is derived from an EMBL/GenBank/DDBJ whole genome shotgun (WGS) entry which is preliminary data.</text>
</comment>
<name>A0AAE3KKR9_9CYAN</name>
<evidence type="ECO:0000313" key="4">
    <source>
        <dbReference type="Proteomes" id="UP001204953"/>
    </source>
</evidence>
<evidence type="ECO:0000256" key="2">
    <source>
        <dbReference type="SAM" id="Phobius"/>
    </source>
</evidence>
<keyword evidence="2" id="KW-0472">Membrane</keyword>
<keyword evidence="4" id="KW-1185">Reference proteome</keyword>
<proteinExistence type="predicted"/>
<organism evidence="3 4">
    <name type="scientific">Limnofasciculus baicalensis BBK-W-15</name>
    <dbReference type="NCBI Taxonomy" id="2699891"/>
    <lineage>
        <taxon>Bacteria</taxon>
        <taxon>Bacillati</taxon>
        <taxon>Cyanobacteriota</taxon>
        <taxon>Cyanophyceae</taxon>
        <taxon>Coleofasciculales</taxon>
        <taxon>Coleofasciculaceae</taxon>
        <taxon>Limnofasciculus</taxon>
        <taxon>Limnofasciculus baicalensis</taxon>
    </lineage>
</organism>
<feature type="coiled-coil region" evidence="1">
    <location>
        <begin position="197"/>
        <end position="235"/>
    </location>
</feature>
<keyword evidence="2" id="KW-0812">Transmembrane</keyword>
<dbReference type="EMBL" id="JAMZMM010000029">
    <property type="protein sequence ID" value="MCP2727830.1"/>
    <property type="molecule type" value="Genomic_DNA"/>
</dbReference>
<accession>A0AAE3KKR9</accession>
<feature type="transmembrane region" description="Helical" evidence="2">
    <location>
        <begin position="33"/>
        <end position="54"/>
    </location>
</feature>
<dbReference type="RefSeq" id="WP_254010637.1">
    <property type="nucleotide sequence ID" value="NZ_JAMZMM010000029.1"/>
</dbReference>
<evidence type="ECO:0000313" key="3">
    <source>
        <dbReference type="EMBL" id="MCP2727830.1"/>
    </source>
</evidence>
<evidence type="ECO:0000256" key="1">
    <source>
        <dbReference type="SAM" id="Coils"/>
    </source>
</evidence>
<sequence>MMFNFIGFSAILGILTLLMFGLLQWLHVSAGHLLDWIIGVGSFWWLLVVVTVPWNVHFDARQVLADAAQSIDKGITIDSKQVAYAKVVASRSLVVAIILHIVSAIGLYTLAATGISAVGYISSGAALLLTILRPTVRLYEYLATRLAAIRQEFQYPRQDIYELRDRFGNLEMSVKRIEEQLDPEEPFSWVATQQRYWEESRKEVARLAASLEQLQAQNEAEHQRLRREAESAIAQLSTDGQFLDHVREIIRFFKTA</sequence>
<feature type="transmembrane region" description="Helical" evidence="2">
    <location>
        <begin position="5"/>
        <end position="27"/>
    </location>
</feature>
<reference evidence="3" key="1">
    <citation type="submission" date="2022-06" db="EMBL/GenBank/DDBJ databases">
        <title>New cyanobacteria of genus Symplocastrum in benthos of Lake Baikal.</title>
        <authorList>
            <person name="Sorokovikova E."/>
            <person name="Tikhonova I."/>
            <person name="Krasnopeev A."/>
            <person name="Evseev P."/>
            <person name="Gladkikh A."/>
            <person name="Belykh O."/>
        </authorList>
    </citation>
    <scope>NUCLEOTIDE SEQUENCE</scope>
    <source>
        <strain evidence="3">BBK-W-15</strain>
    </source>
</reference>
<keyword evidence="2" id="KW-1133">Transmembrane helix</keyword>
<keyword evidence="1" id="KW-0175">Coiled coil</keyword>
<feature type="transmembrane region" description="Helical" evidence="2">
    <location>
        <begin position="117"/>
        <end position="136"/>
    </location>
</feature>
<gene>
    <name evidence="3" type="ORF">NJ959_04980</name>
</gene>
<dbReference type="Proteomes" id="UP001204953">
    <property type="component" value="Unassembled WGS sequence"/>
</dbReference>
<feature type="transmembrane region" description="Helical" evidence="2">
    <location>
        <begin position="93"/>
        <end position="111"/>
    </location>
</feature>
<dbReference type="AlphaFoldDB" id="A0AAE3KKR9"/>
<protein>
    <submittedName>
        <fullName evidence="3">Uncharacterized protein</fullName>
    </submittedName>
</protein>